<proteinExistence type="predicted"/>
<keyword evidence="2" id="KW-1185">Reference proteome</keyword>
<protein>
    <submittedName>
        <fullName evidence="1">Uncharacterized protein</fullName>
    </submittedName>
</protein>
<dbReference type="AlphaFoldDB" id="A0A1N6TG40"/>
<dbReference type="STRING" id="49186.SAMN05421647_105319"/>
<organism evidence="1 2">
    <name type="scientific">Marinobacterium stanieri</name>
    <dbReference type="NCBI Taxonomy" id="49186"/>
    <lineage>
        <taxon>Bacteria</taxon>
        <taxon>Pseudomonadati</taxon>
        <taxon>Pseudomonadota</taxon>
        <taxon>Gammaproteobacteria</taxon>
        <taxon>Oceanospirillales</taxon>
        <taxon>Oceanospirillaceae</taxon>
        <taxon>Marinobacterium</taxon>
    </lineage>
</organism>
<reference evidence="1 2" key="1">
    <citation type="submission" date="2017-01" db="EMBL/GenBank/DDBJ databases">
        <authorList>
            <person name="Mah S.A."/>
            <person name="Swanson W.J."/>
            <person name="Moy G.W."/>
            <person name="Vacquier V.D."/>
        </authorList>
    </citation>
    <scope>NUCLEOTIDE SEQUENCE [LARGE SCALE GENOMIC DNA]</scope>
    <source>
        <strain evidence="1 2">DSM 7027</strain>
    </source>
</reference>
<dbReference type="EMBL" id="FTMN01000005">
    <property type="protein sequence ID" value="SIQ52224.1"/>
    <property type="molecule type" value="Genomic_DNA"/>
</dbReference>
<evidence type="ECO:0000313" key="1">
    <source>
        <dbReference type="EMBL" id="SIQ52224.1"/>
    </source>
</evidence>
<evidence type="ECO:0000313" key="2">
    <source>
        <dbReference type="Proteomes" id="UP000186895"/>
    </source>
</evidence>
<gene>
    <name evidence="1" type="ORF">SAMN05421647_105319</name>
</gene>
<sequence>MGPDFDSLSISTRLKLSSQRFNFKLYSWAPGAAINRIIGG</sequence>
<name>A0A1N6TG40_9GAMM</name>
<dbReference type="Proteomes" id="UP000186895">
    <property type="component" value="Unassembled WGS sequence"/>
</dbReference>
<accession>A0A1N6TG40</accession>